<dbReference type="Pfam" id="PF14114">
    <property type="entry name" value="DUF4286"/>
    <property type="match status" value="1"/>
</dbReference>
<proteinExistence type="predicted"/>
<gene>
    <name evidence="1" type="ORF">HNQ03_000637</name>
</gene>
<dbReference type="AlphaFoldDB" id="A0A8J8G959"/>
<dbReference type="InterPro" id="IPR025563">
    <property type="entry name" value="DUF4286"/>
</dbReference>
<dbReference type="EMBL" id="JABSNO010000003">
    <property type="protein sequence ID" value="NRS91570.1"/>
    <property type="molecule type" value="Genomic_DNA"/>
</dbReference>
<evidence type="ECO:0000313" key="2">
    <source>
        <dbReference type="Proteomes" id="UP000610746"/>
    </source>
</evidence>
<protein>
    <recommendedName>
        <fullName evidence="3">DUF4286 family protein</fullName>
    </recommendedName>
</protein>
<evidence type="ECO:0008006" key="3">
    <source>
        <dbReference type="Google" id="ProtNLM"/>
    </source>
</evidence>
<dbReference type="Proteomes" id="UP000610746">
    <property type="component" value="Unassembled WGS sequence"/>
</dbReference>
<sequence length="104" mass="12400">MSLLSLTFHTNQDNLENFEIYTQKELKQLVENLYQVEKYYFSEVASDYITEGKNYNLLLIFDDENLREEFIVNELVNISEIISKKFGEAVIIFKTELNLQYSRI</sequence>
<reference evidence="1" key="1">
    <citation type="submission" date="2020-05" db="EMBL/GenBank/DDBJ databases">
        <title>Genomic Encyclopedia of Type Strains, Phase IV (KMG-V): Genome sequencing to study the core and pangenomes of soil and plant-associated prokaryotes.</title>
        <authorList>
            <person name="Whitman W."/>
        </authorList>
    </citation>
    <scope>NUCLEOTIDE SEQUENCE</scope>
    <source>
        <strain evidence="1">16F</strain>
    </source>
</reference>
<organism evidence="1 2">
    <name type="scientific">Frigoriflavimonas asaccharolytica</name>
    <dbReference type="NCBI Taxonomy" id="2735899"/>
    <lineage>
        <taxon>Bacteria</taxon>
        <taxon>Pseudomonadati</taxon>
        <taxon>Bacteroidota</taxon>
        <taxon>Flavobacteriia</taxon>
        <taxon>Flavobacteriales</taxon>
        <taxon>Weeksellaceae</taxon>
        <taxon>Frigoriflavimonas</taxon>
    </lineage>
</organism>
<accession>A0A8J8G959</accession>
<dbReference type="RefSeq" id="WP_173778193.1">
    <property type="nucleotide sequence ID" value="NZ_JABSNO010000003.1"/>
</dbReference>
<comment type="caution">
    <text evidence="1">The sequence shown here is derived from an EMBL/GenBank/DDBJ whole genome shotgun (WGS) entry which is preliminary data.</text>
</comment>
<keyword evidence="2" id="KW-1185">Reference proteome</keyword>
<evidence type="ECO:0000313" key="1">
    <source>
        <dbReference type="EMBL" id="NRS91570.1"/>
    </source>
</evidence>
<name>A0A8J8G959_9FLAO</name>